<comment type="caution">
    <text evidence="1">The sequence shown here is derived from an EMBL/GenBank/DDBJ whole genome shotgun (WGS) entry which is preliminary data.</text>
</comment>
<evidence type="ECO:0000313" key="2">
    <source>
        <dbReference type="Proteomes" id="UP000823775"/>
    </source>
</evidence>
<sequence>MYDGMGNPRIHLKAYLDLLVGMEQGNKLKMRLFVRMLTRLALMWYAKQDATIMPMPSHNQAVCPQFPNQVPPHGQVTAGSRFVAPNFSLSVSARRTYDIDGQSTKNDFVKKGH</sequence>
<name>A0ABS8WVZ9_DATST</name>
<keyword evidence="2" id="KW-1185">Reference proteome</keyword>
<evidence type="ECO:0000313" key="1">
    <source>
        <dbReference type="EMBL" id="MCE3215497.1"/>
    </source>
</evidence>
<reference evidence="1 2" key="1">
    <citation type="journal article" date="2021" name="BMC Genomics">
        <title>Datura genome reveals duplications of psychoactive alkaloid biosynthetic genes and high mutation rate following tissue culture.</title>
        <authorList>
            <person name="Rajewski A."/>
            <person name="Carter-House D."/>
            <person name="Stajich J."/>
            <person name="Litt A."/>
        </authorList>
    </citation>
    <scope>NUCLEOTIDE SEQUENCE [LARGE SCALE GENOMIC DNA]</scope>
    <source>
        <strain evidence="1">AR-01</strain>
    </source>
</reference>
<gene>
    <name evidence="1" type="ORF">HAX54_002595</name>
</gene>
<protein>
    <submittedName>
        <fullName evidence="1">Uncharacterized protein</fullName>
    </submittedName>
</protein>
<dbReference type="EMBL" id="JACEIK010011162">
    <property type="protein sequence ID" value="MCE3215497.1"/>
    <property type="molecule type" value="Genomic_DNA"/>
</dbReference>
<dbReference type="Proteomes" id="UP000823775">
    <property type="component" value="Unassembled WGS sequence"/>
</dbReference>
<organism evidence="1 2">
    <name type="scientific">Datura stramonium</name>
    <name type="common">Jimsonweed</name>
    <name type="synonym">Common thornapple</name>
    <dbReference type="NCBI Taxonomy" id="4076"/>
    <lineage>
        <taxon>Eukaryota</taxon>
        <taxon>Viridiplantae</taxon>
        <taxon>Streptophyta</taxon>
        <taxon>Embryophyta</taxon>
        <taxon>Tracheophyta</taxon>
        <taxon>Spermatophyta</taxon>
        <taxon>Magnoliopsida</taxon>
        <taxon>eudicotyledons</taxon>
        <taxon>Gunneridae</taxon>
        <taxon>Pentapetalae</taxon>
        <taxon>asterids</taxon>
        <taxon>lamiids</taxon>
        <taxon>Solanales</taxon>
        <taxon>Solanaceae</taxon>
        <taxon>Solanoideae</taxon>
        <taxon>Datureae</taxon>
        <taxon>Datura</taxon>
    </lineage>
</organism>
<accession>A0ABS8WVZ9</accession>
<proteinExistence type="predicted"/>